<gene>
    <name evidence="11" type="ORF">CUNI_LOCUS18268</name>
</gene>
<name>A0A8S3ZXF6_9EUPU</name>
<dbReference type="EMBL" id="CAJHNH020005580">
    <property type="protein sequence ID" value="CAG5132710.1"/>
    <property type="molecule type" value="Genomic_DNA"/>
</dbReference>
<comment type="PTM">
    <text evidence="7 8">Topaquinone (TPQ) is generated by copper-dependent autoxidation of a specific tyrosyl residue.</text>
</comment>
<evidence type="ECO:0000256" key="5">
    <source>
        <dbReference type="ARBA" id="ARBA00023008"/>
    </source>
</evidence>
<dbReference type="Pfam" id="PF01179">
    <property type="entry name" value="Cu_amine_oxid"/>
    <property type="match status" value="1"/>
</dbReference>
<evidence type="ECO:0000259" key="9">
    <source>
        <dbReference type="Pfam" id="PF01179"/>
    </source>
</evidence>
<dbReference type="GO" id="GO:0009308">
    <property type="term" value="P:amine metabolic process"/>
    <property type="evidence" value="ECO:0007669"/>
    <property type="project" value="UniProtKB-UniRule"/>
</dbReference>
<dbReference type="PANTHER" id="PTHR10638:SF20">
    <property type="entry name" value="AMINE OXIDASE"/>
    <property type="match status" value="1"/>
</dbReference>
<evidence type="ECO:0000256" key="3">
    <source>
        <dbReference type="ARBA" id="ARBA00022772"/>
    </source>
</evidence>
<evidence type="ECO:0000259" key="10">
    <source>
        <dbReference type="Pfam" id="PF02727"/>
    </source>
</evidence>
<proteinExistence type="inferred from homology"/>
<dbReference type="OrthoDB" id="5379943at2759"/>
<sequence length="682" mass="78365">MKRVRKFLEADIGVVKPEVANLTDPHIFTMDLELPKKADVLAYLDHNASAPHRKARIIVFRGDLEPPVVEERLCGPLDNIISCPVDVTVPFSQRPVENREYEIYERSIMKKIHATFEHWSSSYRKGRDRMRNSEGKTNCDYLLLVKLKNKGAFIDSFILMCAGALYNDIQEFLTLYNNGTIKKTQMKYPTKQEALFSTLKQRGSPKPPDGKRYTIRHRKVEYLDMWSFNFRMSTIFGPGIYDVRFLGERIAYEINLGEIVVFYSGYNPMQRQAFYVDSFVLTGSQSQALVAGADCPTTATFLPLTVTSQGREEPAVFPRAICIFEQNLGTPIRRHHSYDRDSGVDYGGMLDSALIVRSIHTIDNYDYIVDFTFHQNGALGVSIGQSGFLFTSFYTPEERPYGVKITDHITGALHVHLANFKVDLDINGTSNRYESIDIEEETVDLRQAKKSQAKYSQTRFSYNIKETERKAALKNTFNTPMYHIFHNNDARNKFGEKKAYRLASNGMVKQLLQKNVGNEGSQAWARYQLAVTKHKDEERTTGNPYGQWVSDQKVVDFEKFIDDDENIVDEDLVAWVTVGFHHIPHAEDLPVTTTSGKHQSFYLFPYNYFEECPSMKSRDAIYVSHKDSKRPEKGLHFEYYGTGDVKKYNNKGVCRYQPLDIAEFWMKNPDDLVELTKHNGVI</sequence>
<dbReference type="SUPFAM" id="SSF54416">
    <property type="entry name" value="Amine oxidase N-terminal region"/>
    <property type="match status" value="1"/>
</dbReference>
<dbReference type="InterPro" id="IPR000269">
    <property type="entry name" value="Cu_amine_oxidase"/>
</dbReference>
<dbReference type="AlphaFoldDB" id="A0A8S3ZXF6"/>
<dbReference type="PROSITE" id="PS01164">
    <property type="entry name" value="COPPER_AMINE_OXID_1"/>
    <property type="match status" value="1"/>
</dbReference>
<protein>
    <recommendedName>
        <fullName evidence="8">Amine oxidase</fullName>
        <ecNumber evidence="8">1.4.3.-</ecNumber>
    </recommendedName>
</protein>
<keyword evidence="2 8" id="KW-0479">Metal-binding</keyword>
<evidence type="ECO:0000256" key="8">
    <source>
        <dbReference type="RuleBase" id="RU000672"/>
    </source>
</evidence>
<comment type="cofactor">
    <cofactor evidence="8">
        <name>Cu cation</name>
        <dbReference type="ChEBI" id="CHEBI:23378"/>
    </cofactor>
    <text evidence="8">Contains 1 topaquinone per subunit.</text>
</comment>
<keyword evidence="12" id="KW-1185">Reference proteome</keyword>
<dbReference type="GO" id="GO:0005886">
    <property type="term" value="C:plasma membrane"/>
    <property type="evidence" value="ECO:0007669"/>
    <property type="project" value="TreeGrafter"/>
</dbReference>
<dbReference type="InterPro" id="IPR015800">
    <property type="entry name" value="Cu_amine_oxidase_N2"/>
</dbReference>
<keyword evidence="5 8" id="KW-0186">Copper</keyword>
<dbReference type="GO" id="GO:0005507">
    <property type="term" value="F:copper ion binding"/>
    <property type="evidence" value="ECO:0007669"/>
    <property type="project" value="InterPro"/>
</dbReference>
<dbReference type="PROSITE" id="PS01165">
    <property type="entry name" value="COPPER_AMINE_OXID_2"/>
    <property type="match status" value="1"/>
</dbReference>
<reference evidence="11" key="1">
    <citation type="submission" date="2021-04" db="EMBL/GenBank/DDBJ databases">
        <authorList>
            <consortium name="Molecular Ecology Group"/>
        </authorList>
    </citation>
    <scope>NUCLEOTIDE SEQUENCE</scope>
</reference>
<dbReference type="InterPro" id="IPR049948">
    <property type="entry name" value="Cu_Am_ox_TPQ-bd"/>
</dbReference>
<dbReference type="Proteomes" id="UP000678393">
    <property type="component" value="Unassembled WGS sequence"/>
</dbReference>
<dbReference type="Gene3D" id="3.10.450.40">
    <property type="match status" value="2"/>
</dbReference>
<feature type="modified residue" description="2',4',5'-topaquinone" evidence="7">
    <location>
        <position position="365"/>
    </location>
</feature>
<accession>A0A8S3ZXF6</accession>
<dbReference type="GO" id="GO:0008131">
    <property type="term" value="F:primary methylamine oxidase activity"/>
    <property type="evidence" value="ECO:0007669"/>
    <property type="project" value="InterPro"/>
</dbReference>
<dbReference type="InterPro" id="IPR049947">
    <property type="entry name" value="Cu_Am_Ox_Cu-bd"/>
</dbReference>
<organism evidence="11 12">
    <name type="scientific">Candidula unifasciata</name>
    <dbReference type="NCBI Taxonomy" id="100452"/>
    <lineage>
        <taxon>Eukaryota</taxon>
        <taxon>Metazoa</taxon>
        <taxon>Spiralia</taxon>
        <taxon>Lophotrochozoa</taxon>
        <taxon>Mollusca</taxon>
        <taxon>Gastropoda</taxon>
        <taxon>Heterobranchia</taxon>
        <taxon>Euthyneura</taxon>
        <taxon>Panpulmonata</taxon>
        <taxon>Eupulmonata</taxon>
        <taxon>Stylommatophora</taxon>
        <taxon>Helicina</taxon>
        <taxon>Helicoidea</taxon>
        <taxon>Geomitridae</taxon>
        <taxon>Candidula</taxon>
    </lineage>
</organism>
<comment type="caution">
    <text evidence="11">The sequence shown here is derived from an EMBL/GenBank/DDBJ whole genome shotgun (WGS) entry which is preliminary data.</text>
</comment>
<feature type="active site" description="Proton acceptor" evidence="6">
    <location>
        <position position="277"/>
    </location>
</feature>
<keyword evidence="3 6" id="KW-0801">TPQ</keyword>
<dbReference type="InterPro" id="IPR036460">
    <property type="entry name" value="Cu_amine_oxidase_C_sf"/>
</dbReference>
<evidence type="ECO:0000256" key="4">
    <source>
        <dbReference type="ARBA" id="ARBA00023002"/>
    </source>
</evidence>
<dbReference type="Pfam" id="PF02727">
    <property type="entry name" value="Cu_amine_oxidN2"/>
    <property type="match status" value="1"/>
</dbReference>
<evidence type="ECO:0000256" key="6">
    <source>
        <dbReference type="PIRSR" id="PIRSR600269-50"/>
    </source>
</evidence>
<feature type="domain" description="Copper amine oxidase catalytic" evidence="9">
    <location>
        <begin position="208"/>
        <end position="615"/>
    </location>
</feature>
<evidence type="ECO:0000256" key="2">
    <source>
        <dbReference type="ARBA" id="ARBA00022723"/>
    </source>
</evidence>
<dbReference type="EC" id="1.4.3.-" evidence="8"/>
<dbReference type="GO" id="GO:0048038">
    <property type="term" value="F:quinone binding"/>
    <property type="evidence" value="ECO:0007669"/>
    <property type="project" value="InterPro"/>
</dbReference>
<evidence type="ECO:0000256" key="1">
    <source>
        <dbReference type="ARBA" id="ARBA00007983"/>
    </source>
</evidence>
<dbReference type="SUPFAM" id="SSF49998">
    <property type="entry name" value="Amine oxidase catalytic domain"/>
    <property type="match status" value="1"/>
</dbReference>
<dbReference type="InterPro" id="IPR016182">
    <property type="entry name" value="Cu_amine_oxidase_N-reg"/>
</dbReference>
<comment type="similarity">
    <text evidence="1 8">Belongs to the copper/topaquinone oxidase family.</text>
</comment>
<dbReference type="InterPro" id="IPR015798">
    <property type="entry name" value="Cu_amine_oxidase_C"/>
</dbReference>
<evidence type="ECO:0000313" key="11">
    <source>
        <dbReference type="EMBL" id="CAG5132710.1"/>
    </source>
</evidence>
<dbReference type="PRINTS" id="PR00766">
    <property type="entry name" value="CUDAOXIDASE"/>
</dbReference>
<feature type="active site" description="Schiff-base intermediate with substrate; via topaquinone" evidence="6">
    <location>
        <position position="365"/>
    </location>
</feature>
<feature type="domain" description="Copper amine oxidase N2-terminal" evidence="10">
    <location>
        <begin position="14"/>
        <end position="71"/>
    </location>
</feature>
<dbReference type="Gene3D" id="2.70.98.20">
    <property type="entry name" value="Copper amine oxidase, catalytic domain"/>
    <property type="match status" value="1"/>
</dbReference>
<keyword evidence="4 8" id="KW-0560">Oxidoreductase</keyword>
<evidence type="ECO:0000313" key="12">
    <source>
        <dbReference type="Proteomes" id="UP000678393"/>
    </source>
</evidence>
<evidence type="ECO:0000256" key="7">
    <source>
        <dbReference type="PIRSR" id="PIRSR600269-51"/>
    </source>
</evidence>
<dbReference type="PANTHER" id="PTHR10638">
    <property type="entry name" value="COPPER AMINE OXIDASE"/>
    <property type="match status" value="1"/>
</dbReference>